<organism evidence="1">
    <name type="scientific">Nothobranchius pienaari</name>
    <dbReference type="NCBI Taxonomy" id="704102"/>
    <lineage>
        <taxon>Eukaryota</taxon>
        <taxon>Metazoa</taxon>
        <taxon>Chordata</taxon>
        <taxon>Craniata</taxon>
        <taxon>Vertebrata</taxon>
        <taxon>Euteleostomi</taxon>
        <taxon>Actinopterygii</taxon>
        <taxon>Neopterygii</taxon>
        <taxon>Teleostei</taxon>
        <taxon>Neoteleostei</taxon>
        <taxon>Acanthomorphata</taxon>
        <taxon>Ovalentaria</taxon>
        <taxon>Atherinomorphae</taxon>
        <taxon>Cyprinodontiformes</taxon>
        <taxon>Nothobranchiidae</taxon>
        <taxon>Nothobranchius</taxon>
    </lineage>
</organism>
<dbReference type="EMBL" id="HAEG01005694">
    <property type="protein sequence ID" value="SBR74805.1"/>
    <property type="molecule type" value="Transcribed_RNA"/>
</dbReference>
<feature type="non-terminal residue" evidence="1">
    <location>
        <position position="1"/>
    </location>
</feature>
<reference evidence="1" key="2">
    <citation type="submission" date="2016-06" db="EMBL/GenBank/DDBJ databases">
        <title>The genome of a short-lived fish provides insights into sex chromosome evolution and the genetic control of aging.</title>
        <authorList>
            <person name="Reichwald K."/>
            <person name="Felder M."/>
            <person name="Petzold A."/>
            <person name="Koch P."/>
            <person name="Groth M."/>
            <person name="Platzer M."/>
        </authorList>
    </citation>
    <scope>NUCLEOTIDE SEQUENCE</scope>
    <source>
        <tissue evidence="1">Brain</tissue>
    </source>
</reference>
<accession>A0A1A8P0I2</accession>
<name>A0A1A8P0I2_9TELE</name>
<feature type="non-terminal residue" evidence="1">
    <location>
        <position position="68"/>
    </location>
</feature>
<evidence type="ECO:0000313" key="1">
    <source>
        <dbReference type="EMBL" id="SBR74805.1"/>
    </source>
</evidence>
<reference evidence="1" key="1">
    <citation type="submission" date="2016-05" db="EMBL/GenBank/DDBJ databases">
        <authorList>
            <person name="Lavstsen T."/>
            <person name="Jespersen J.S."/>
        </authorList>
    </citation>
    <scope>NUCLEOTIDE SEQUENCE</scope>
    <source>
        <tissue evidence="1">Brain</tissue>
    </source>
</reference>
<dbReference type="AlphaFoldDB" id="A0A1A8P0I2"/>
<proteinExistence type="predicted"/>
<protein>
    <submittedName>
        <fullName evidence="1">Uncharacterized protein</fullName>
    </submittedName>
</protein>
<gene>
    <name evidence="1" type="primary">CU459095.1</name>
</gene>
<sequence>VHVHRAAQLGPWGLSLVLGAQDQCCSPRPHYHSVWMPPALFVCSPRFSPGGVEMGAFITPGLPSWGNQ</sequence>